<dbReference type="EMBL" id="CAJRAY010000097">
    <property type="protein sequence ID" value="CAG5092742.1"/>
    <property type="molecule type" value="Genomic_DNA"/>
</dbReference>
<evidence type="ECO:0000313" key="1">
    <source>
        <dbReference type="EMBL" id="CAG5092742.1"/>
    </source>
</evidence>
<evidence type="ECO:0000313" key="2">
    <source>
        <dbReference type="Proteomes" id="UP000681526"/>
    </source>
</evidence>
<dbReference type="RefSeq" id="WP_213486667.1">
    <property type="nucleotide sequence ID" value="NZ_CAJRAY010000097.1"/>
</dbReference>
<name>A0ABN7S5C7_THEXY</name>
<sequence length="134" mass="15775">MKLEDMPLARQIDQVFRQLEPELTDAVAGTVTIQIRNNMIGKYGVRHHPIECVNGRFLENERGLTVQQVNEFRRMAVESLRMKRNWTHGEILFDFAVRRNREWTASVQYESNYNTANWMFRYQPKPSGSSNQLA</sequence>
<gene>
    <name evidence="1" type="primary">txxe 3341</name>
    <name evidence="1" type="ORF">TXXE_18645</name>
</gene>
<protein>
    <recommendedName>
        <fullName evidence="3">O-methyltransferase</fullName>
    </recommendedName>
</protein>
<comment type="caution">
    <text evidence="1">The sequence shown here is derived from an EMBL/GenBank/DDBJ whole genome shotgun (WGS) entry which is preliminary data.</text>
</comment>
<organism evidence="1 2">
    <name type="scientific">Thermobacillus xylanilyticus</name>
    <dbReference type="NCBI Taxonomy" id="76633"/>
    <lineage>
        <taxon>Bacteria</taxon>
        <taxon>Bacillati</taxon>
        <taxon>Bacillota</taxon>
        <taxon>Bacilli</taxon>
        <taxon>Bacillales</taxon>
        <taxon>Paenibacillaceae</taxon>
        <taxon>Thermobacillus</taxon>
    </lineage>
</organism>
<keyword evidence="2" id="KW-1185">Reference proteome</keyword>
<evidence type="ECO:0008006" key="3">
    <source>
        <dbReference type="Google" id="ProtNLM"/>
    </source>
</evidence>
<proteinExistence type="predicted"/>
<reference evidence="1 2" key="1">
    <citation type="submission" date="2021-04" db="EMBL/GenBank/DDBJ databases">
        <authorList>
            <person name="Rakotoarivonina H."/>
        </authorList>
    </citation>
    <scope>NUCLEOTIDE SEQUENCE [LARGE SCALE GENOMIC DNA]</scope>
    <source>
        <strain evidence="1 2">XE</strain>
    </source>
</reference>
<dbReference type="Proteomes" id="UP000681526">
    <property type="component" value="Unassembled WGS sequence"/>
</dbReference>
<accession>A0ABN7S5C7</accession>